<comment type="caution">
    <text evidence="3">The sequence shown here is derived from an EMBL/GenBank/DDBJ whole genome shotgun (WGS) entry which is preliminary data.</text>
</comment>
<dbReference type="EMBL" id="JAGEOJ010000014">
    <property type="protein sequence ID" value="MBO2451691.1"/>
    <property type="molecule type" value="Genomic_DNA"/>
</dbReference>
<keyword evidence="1 3" id="KW-0378">Hydrolase</keyword>
<dbReference type="SUPFAM" id="SSF53474">
    <property type="entry name" value="alpha/beta-Hydrolases"/>
    <property type="match status" value="1"/>
</dbReference>
<evidence type="ECO:0000256" key="1">
    <source>
        <dbReference type="ARBA" id="ARBA00022801"/>
    </source>
</evidence>
<dbReference type="GO" id="GO:0016787">
    <property type="term" value="F:hydrolase activity"/>
    <property type="evidence" value="ECO:0007669"/>
    <property type="project" value="UniProtKB-KW"/>
</dbReference>
<dbReference type="RefSeq" id="WP_208259602.1">
    <property type="nucleotide sequence ID" value="NZ_JAGEOJ010000014.1"/>
</dbReference>
<dbReference type="InterPro" id="IPR029058">
    <property type="entry name" value="AB_hydrolase_fold"/>
</dbReference>
<protein>
    <submittedName>
        <fullName evidence="3">Alpha/beta hydrolase</fullName>
    </submittedName>
</protein>
<dbReference type="PANTHER" id="PTHR43329">
    <property type="entry name" value="EPOXIDE HYDROLASE"/>
    <property type="match status" value="1"/>
</dbReference>
<name>A0A939PFH7_9ACTN</name>
<dbReference type="Proteomes" id="UP000669179">
    <property type="component" value="Unassembled WGS sequence"/>
</dbReference>
<dbReference type="AlphaFoldDB" id="A0A939PFH7"/>
<dbReference type="InterPro" id="IPR000639">
    <property type="entry name" value="Epox_hydrolase-like"/>
</dbReference>
<sequence>MDVVRSVKANGLEFGYLEAGPADGPLALCLHGFPDSAYTWRHLMPELAAAGYHAVAPFMRGYAPTGVPEDGAYQVGALASDANALHEAFGGGSDAVIIGHDWGAATTYGAAAAEPRRWRKAVTMALPPINSLMAGFFTYEQLKRSFYIYLFQTQLAEMALNATFVEGLWRDWSPGYDAAEDVAHVMNSLGTPANIGAAIGYYRAMLDPSRHVERYAIEQAATATKGERPVLYLHGAADGCLGADTFVPGGDFTGVLGELPDGSRAELVADAGHFLQLERPDEVDRLVLEWLAT</sequence>
<proteinExistence type="predicted"/>
<gene>
    <name evidence="3" type="ORF">J4573_31690</name>
</gene>
<dbReference type="Gene3D" id="3.40.50.1820">
    <property type="entry name" value="alpha/beta hydrolase"/>
    <property type="match status" value="1"/>
</dbReference>
<organism evidence="3 4">
    <name type="scientific">Actinomadura barringtoniae</name>
    <dbReference type="NCBI Taxonomy" id="1427535"/>
    <lineage>
        <taxon>Bacteria</taxon>
        <taxon>Bacillati</taxon>
        <taxon>Actinomycetota</taxon>
        <taxon>Actinomycetes</taxon>
        <taxon>Streptosporangiales</taxon>
        <taxon>Thermomonosporaceae</taxon>
        <taxon>Actinomadura</taxon>
    </lineage>
</organism>
<evidence type="ECO:0000259" key="2">
    <source>
        <dbReference type="Pfam" id="PF00561"/>
    </source>
</evidence>
<feature type="domain" description="AB hydrolase-1" evidence="2">
    <location>
        <begin position="28"/>
        <end position="280"/>
    </location>
</feature>
<dbReference type="InterPro" id="IPR000073">
    <property type="entry name" value="AB_hydrolase_1"/>
</dbReference>
<dbReference type="PRINTS" id="PR00412">
    <property type="entry name" value="EPOXHYDRLASE"/>
</dbReference>
<dbReference type="Pfam" id="PF00561">
    <property type="entry name" value="Abhydrolase_1"/>
    <property type="match status" value="1"/>
</dbReference>
<evidence type="ECO:0000313" key="4">
    <source>
        <dbReference type="Proteomes" id="UP000669179"/>
    </source>
</evidence>
<reference evidence="3" key="1">
    <citation type="submission" date="2021-03" db="EMBL/GenBank/DDBJ databases">
        <authorList>
            <person name="Kanchanasin P."/>
            <person name="Saeng-In P."/>
            <person name="Phongsopitanun W."/>
            <person name="Yuki M."/>
            <person name="Kudo T."/>
            <person name="Ohkuma M."/>
            <person name="Tanasupawat S."/>
        </authorList>
    </citation>
    <scope>NUCLEOTIDE SEQUENCE</scope>
    <source>
        <strain evidence="3">GKU 128</strain>
    </source>
</reference>
<keyword evidence="4" id="KW-1185">Reference proteome</keyword>
<evidence type="ECO:0000313" key="3">
    <source>
        <dbReference type="EMBL" id="MBO2451691.1"/>
    </source>
</evidence>
<accession>A0A939PFH7</accession>